<dbReference type="AlphaFoldDB" id="A0A378TUJ8"/>
<accession>A0A378TUJ8</accession>
<organism evidence="1 2">
    <name type="scientific">Moraxella lacunata</name>
    <dbReference type="NCBI Taxonomy" id="477"/>
    <lineage>
        <taxon>Bacteria</taxon>
        <taxon>Pseudomonadati</taxon>
        <taxon>Pseudomonadota</taxon>
        <taxon>Gammaproteobacteria</taxon>
        <taxon>Moraxellales</taxon>
        <taxon>Moraxellaceae</taxon>
        <taxon>Moraxella</taxon>
    </lineage>
</organism>
<dbReference type="Proteomes" id="UP000254437">
    <property type="component" value="Unassembled WGS sequence"/>
</dbReference>
<dbReference type="EMBL" id="UGQU01000003">
    <property type="protein sequence ID" value="STZ63640.1"/>
    <property type="molecule type" value="Genomic_DNA"/>
</dbReference>
<protein>
    <submittedName>
        <fullName evidence="1">Uncharacterized protein</fullName>
    </submittedName>
</protein>
<name>A0A378TUJ8_MORLA</name>
<dbReference type="Pfam" id="PF15586">
    <property type="entry name" value="Imm8"/>
    <property type="match status" value="1"/>
</dbReference>
<evidence type="ECO:0000313" key="2">
    <source>
        <dbReference type="Proteomes" id="UP000254437"/>
    </source>
</evidence>
<gene>
    <name evidence="1" type="ORF">NCTC10359_02076</name>
</gene>
<reference evidence="1 2" key="1">
    <citation type="submission" date="2018-06" db="EMBL/GenBank/DDBJ databases">
        <authorList>
            <consortium name="Pathogen Informatics"/>
            <person name="Doyle S."/>
        </authorList>
    </citation>
    <scope>NUCLEOTIDE SEQUENCE [LARGE SCALE GENOMIC DNA]</scope>
    <source>
        <strain evidence="1 2">NCTC10359</strain>
    </source>
</reference>
<proteinExistence type="predicted"/>
<sequence length="137" mass="16601">MVLYSLGIQLLHIEQIFKMKAEIKEILETENFGYLKDYYPENPNDFCINISMEIGIFGQEGTDYFYTSICSFDYLNQLKGQQKTFHQRELIIMEKYDYQAIMAHLNRIVTMYDENDWHTLANQLNKYFLWEFDDYRP</sequence>
<dbReference type="InterPro" id="IPR028964">
    <property type="entry name" value="Imm8"/>
</dbReference>
<evidence type="ECO:0000313" key="1">
    <source>
        <dbReference type="EMBL" id="STZ63640.1"/>
    </source>
</evidence>